<name>A0A2S8I5R3_BURCE</name>
<feature type="compositionally biased region" description="Basic and acidic residues" evidence="1">
    <location>
        <begin position="37"/>
        <end position="50"/>
    </location>
</feature>
<gene>
    <name evidence="2" type="ORF">C5615_34180</name>
</gene>
<sequence>MVTMNRTTNVVRDESDAIRRELHAHNESQRAQYRRRAIAESARRAREKGRPHLSIARAA</sequence>
<dbReference type="EMBL" id="PUIQ01000069">
    <property type="protein sequence ID" value="PQP10038.1"/>
    <property type="molecule type" value="Genomic_DNA"/>
</dbReference>
<reference evidence="2 3" key="1">
    <citation type="submission" date="2018-02" db="EMBL/GenBank/DDBJ databases">
        <title>Draft genome sequencing of Burkholderia cepacia Y14-15.</title>
        <authorList>
            <person name="Zheng B.-X."/>
        </authorList>
    </citation>
    <scope>NUCLEOTIDE SEQUENCE [LARGE SCALE GENOMIC DNA]</scope>
    <source>
        <strain evidence="2 3">Y14-15</strain>
    </source>
</reference>
<feature type="region of interest" description="Disordered" evidence="1">
    <location>
        <begin position="37"/>
        <end position="59"/>
    </location>
</feature>
<comment type="caution">
    <text evidence="2">The sequence shown here is derived from an EMBL/GenBank/DDBJ whole genome shotgun (WGS) entry which is preliminary data.</text>
</comment>
<organism evidence="2 3">
    <name type="scientific">Burkholderia cepacia</name>
    <name type="common">Pseudomonas cepacia</name>
    <dbReference type="NCBI Taxonomy" id="292"/>
    <lineage>
        <taxon>Bacteria</taxon>
        <taxon>Pseudomonadati</taxon>
        <taxon>Pseudomonadota</taxon>
        <taxon>Betaproteobacteria</taxon>
        <taxon>Burkholderiales</taxon>
        <taxon>Burkholderiaceae</taxon>
        <taxon>Burkholderia</taxon>
        <taxon>Burkholderia cepacia complex</taxon>
    </lineage>
</organism>
<evidence type="ECO:0000313" key="2">
    <source>
        <dbReference type="EMBL" id="PQP10038.1"/>
    </source>
</evidence>
<evidence type="ECO:0000256" key="1">
    <source>
        <dbReference type="SAM" id="MobiDB-lite"/>
    </source>
</evidence>
<evidence type="ECO:0000313" key="3">
    <source>
        <dbReference type="Proteomes" id="UP000238206"/>
    </source>
</evidence>
<dbReference type="Proteomes" id="UP000238206">
    <property type="component" value="Unassembled WGS sequence"/>
</dbReference>
<accession>A0A2S8I5R3</accession>
<dbReference type="AlphaFoldDB" id="A0A2S8I5R3"/>
<proteinExistence type="predicted"/>
<protein>
    <submittedName>
        <fullName evidence="2">Uncharacterized protein</fullName>
    </submittedName>
</protein>